<feature type="compositionally biased region" description="Low complexity" evidence="2">
    <location>
        <begin position="488"/>
        <end position="502"/>
    </location>
</feature>
<feature type="compositionally biased region" description="Low complexity" evidence="2">
    <location>
        <begin position="156"/>
        <end position="180"/>
    </location>
</feature>
<feature type="region of interest" description="Disordered" evidence="2">
    <location>
        <begin position="413"/>
        <end position="452"/>
    </location>
</feature>
<evidence type="ECO:0000313" key="4">
    <source>
        <dbReference type="Proteomes" id="UP001175271"/>
    </source>
</evidence>
<feature type="region of interest" description="Disordered" evidence="2">
    <location>
        <begin position="473"/>
        <end position="519"/>
    </location>
</feature>
<feature type="compositionally biased region" description="Pro residues" evidence="2">
    <location>
        <begin position="655"/>
        <end position="692"/>
    </location>
</feature>
<name>A0AA39IU08_9BILA</name>
<feature type="compositionally biased region" description="Pro residues" evidence="2">
    <location>
        <begin position="698"/>
        <end position="717"/>
    </location>
</feature>
<organism evidence="3 4">
    <name type="scientific">Steinernema hermaphroditum</name>
    <dbReference type="NCBI Taxonomy" id="289476"/>
    <lineage>
        <taxon>Eukaryota</taxon>
        <taxon>Metazoa</taxon>
        <taxon>Ecdysozoa</taxon>
        <taxon>Nematoda</taxon>
        <taxon>Chromadorea</taxon>
        <taxon>Rhabditida</taxon>
        <taxon>Tylenchina</taxon>
        <taxon>Panagrolaimomorpha</taxon>
        <taxon>Strongyloidoidea</taxon>
        <taxon>Steinernematidae</taxon>
        <taxon>Steinernema</taxon>
    </lineage>
</organism>
<evidence type="ECO:0000256" key="1">
    <source>
        <dbReference type="SAM" id="Coils"/>
    </source>
</evidence>
<keyword evidence="4" id="KW-1185">Reference proteome</keyword>
<feature type="region of interest" description="Disordered" evidence="2">
    <location>
        <begin position="60"/>
        <end position="106"/>
    </location>
</feature>
<feature type="compositionally biased region" description="Pro residues" evidence="2">
    <location>
        <begin position="733"/>
        <end position="748"/>
    </location>
</feature>
<feature type="coiled-coil region" evidence="1">
    <location>
        <begin position="5"/>
        <end position="32"/>
    </location>
</feature>
<feature type="compositionally biased region" description="Low complexity" evidence="2">
    <location>
        <begin position="63"/>
        <end position="87"/>
    </location>
</feature>
<protein>
    <submittedName>
        <fullName evidence="3">Uncharacterized protein</fullName>
    </submittedName>
</protein>
<proteinExistence type="predicted"/>
<accession>A0AA39IU08</accession>
<keyword evidence="1" id="KW-0175">Coiled coil</keyword>
<feature type="compositionally biased region" description="Pro residues" evidence="2">
    <location>
        <begin position="577"/>
        <end position="587"/>
    </location>
</feature>
<feature type="region of interest" description="Disordered" evidence="2">
    <location>
        <begin position="550"/>
        <end position="587"/>
    </location>
</feature>
<feature type="region of interest" description="Disordered" evidence="2">
    <location>
        <begin position="655"/>
        <end position="767"/>
    </location>
</feature>
<evidence type="ECO:0000313" key="3">
    <source>
        <dbReference type="EMBL" id="KAK0429159.1"/>
    </source>
</evidence>
<reference evidence="3" key="1">
    <citation type="submission" date="2023-06" db="EMBL/GenBank/DDBJ databases">
        <title>Genomic analysis of the entomopathogenic nematode Steinernema hermaphroditum.</title>
        <authorList>
            <person name="Schwarz E.M."/>
            <person name="Heppert J.K."/>
            <person name="Baniya A."/>
            <person name="Schwartz H.T."/>
            <person name="Tan C.-H."/>
            <person name="Antoshechkin I."/>
            <person name="Sternberg P.W."/>
            <person name="Goodrich-Blair H."/>
            <person name="Dillman A.R."/>
        </authorList>
    </citation>
    <scope>NUCLEOTIDE SEQUENCE</scope>
    <source>
        <strain evidence="3">PS9179</strain>
        <tissue evidence="3">Whole animal</tissue>
    </source>
</reference>
<feature type="compositionally biased region" description="Pro residues" evidence="2">
    <location>
        <begin position="606"/>
        <end position="623"/>
    </location>
</feature>
<feature type="region of interest" description="Disordered" evidence="2">
    <location>
        <begin position="129"/>
        <end position="199"/>
    </location>
</feature>
<comment type="caution">
    <text evidence="3">The sequence shown here is derived from an EMBL/GenBank/DDBJ whole genome shotgun (WGS) entry which is preliminary data.</text>
</comment>
<evidence type="ECO:0000256" key="2">
    <source>
        <dbReference type="SAM" id="MobiDB-lite"/>
    </source>
</evidence>
<feature type="compositionally biased region" description="Pro residues" evidence="2">
    <location>
        <begin position="476"/>
        <end position="487"/>
    </location>
</feature>
<dbReference type="Proteomes" id="UP001175271">
    <property type="component" value="Unassembled WGS sequence"/>
</dbReference>
<gene>
    <name evidence="3" type="ORF">QR680_011227</name>
</gene>
<dbReference type="EMBL" id="JAUCMV010000001">
    <property type="protein sequence ID" value="KAK0429159.1"/>
    <property type="molecule type" value="Genomic_DNA"/>
</dbReference>
<feature type="compositionally biased region" description="Low complexity" evidence="2">
    <location>
        <begin position="718"/>
        <end position="732"/>
    </location>
</feature>
<dbReference type="AlphaFoldDB" id="A0AA39IU08"/>
<sequence>MVDLLEQVQLELKEIRDRADSALRKLASLQNVQVFENVDLNGPTSEQNGPLEPVCNEAPESIPDQQEMPPMPPQHQQVPPHPQFGVPPMMPPQHHTSPHQQEVPHHPIHDRADSAMHNLASFQNGQVFENLDLNGPTSEQNAPLEPVCNEAPESIPDQQKMPPMPPQHQQVPPHPQFGVPPMMPPQHHTSPHQQEVPHHPIHDGADSALHNLASFQNGQVFENLDLNGPTSEQNGPLEPVCNEAPESIPDQQKMPPMPPQHQQVPPHPQLGVPLMMPPQHHTSPHQQEVPHHPIHDRADSAMHNLASFQNGQVFENVDLNGPTSEQNGPLEPVCNEAPESIPDQQEMPPMPPQHQQVPPHPQFGVPPMMPPQHHTSPHQQEVPHHPIHDRADSAMHNLASFQNGQVFEKLDLNGPRSEQNGPLEPVCNEAPESIPDQQKMPSMPPQHQQVPPHPQFGVPPHPQFGVPPMMPAQHQMPPPQQQTPPMPSQHQQVPPHPQFGVPPMMPPQHHTSPHQQEVPHHPIHDGADSAMHNLASFRNGQVFEKLDLNGPRSGQNGPLEPVCNEAPESIPDQQKMPPMPPQHQQVPPHPQFGVPPHPQFGVPPMMPPQHQMPPPQQQTPPMPSQHQQVPPHPQFGVPPHPQFGVPPHPQFGVPPMMPPQHQMPPPQQQTPPMPPQHQQVPPHPQFGVPPHPQFGVPPMMPPQHQMPPPQQQTPPMPSQHQQVPPHPQFGAPPMMPPGALPPAIPPFNPTGGNPFARPPGPGRFMRQ</sequence>
<feature type="compositionally biased region" description="Low complexity" evidence="2">
    <location>
        <begin position="249"/>
        <end position="265"/>
    </location>
</feature>
<feature type="region of interest" description="Disordered" evidence="2">
    <location>
        <begin position="226"/>
        <end position="265"/>
    </location>
</feature>
<feature type="region of interest" description="Disordered" evidence="2">
    <location>
        <begin position="606"/>
        <end position="631"/>
    </location>
</feature>